<dbReference type="eggNOG" id="COG0584">
    <property type="taxonomic scope" value="Bacteria"/>
</dbReference>
<accession>R4K817</accession>
<dbReference type="KEGG" id="cpas:Clopa_4636"/>
<dbReference type="AlphaFoldDB" id="R4K817"/>
<evidence type="ECO:0000313" key="2">
    <source>
        <dbReference type="EMBL" id="AGK99327.1"/>
    </source>
</evidence>
<gene>
    <name evidence="2" type="ORF">Clopa_4636</name>
</gene>
<dbReference type="InterPro" id="IPR030395">
    <property type="entry name" value="GP_PDE_dom"/>
</dbReference>
<dbReference type="PROSITE" id="PS51704">
    <property type="entry name" value="GP_PDE"/>
    <property type="match status" value="1"/>
</dbReference>
<dbReference type="SUPFAM" id="SSF51695">
    <property type="entry name" value="PLC-like phosphodiesterases"/>
    <property type="match status" value="1"/>
</dbReference>
<evidence type="ECO:0000259" key="1">
    <source>
        <dbReference type="PROSITE" id="PS51704"/>
    </source>
</evidence>
<protein>
    <submittedName>
        <fullName evidence="2">Glycerophosphoryl diester phosphodiesterase</fullName>
    </submittedName>
</protein>
<dbReference type="EMBL" id="CP003261">
    <property type="protein sequence ID" value="AGK99327.1"/>
    <property type="molecule type" value="Genomic_DNA"/>
</dbReference>
<reference evidence="2 3" key="1">
    <citation type="submission" date="2012-01" db="EMBL/GenBank/DDBJ databases">
        <title>Complete sequence of chromosome of Clostridium pasteurianum BC1.</title>
        <authorList>
            <consortium name="US DOE Joint Genome Institute"/>
            <person name="Lucas S."/>
            <person name="Han J."/>
            <person name="Lapidus A."/>
            <person name="Cheng J.-F."/>
            <person name="Goodwin L."/>
            <person name="Pitluck S."/>
            <person name="Peters L."/>
            <person name="Mikhailova N."/>
            <person name="Teshima H."/>
            <person name="Detter J.C."/>
            <person name="Han C."/>
            <person name="Tapia R."/>
            <person name="Land M."/>
            <person name="Hauser L."/>
            <person name="Kyrpides N."/>
            <person name="Ivanova N."/>
            <person name="Pagani I."/>
            <person name="Dunn J."/>
            <person name="Taghavi S."/>
            <person name="Francis A."/>
            <person name="van der Lelie D."/>
            <person name="Woyke T."/>
        </authorList>
    </citation>
    <scope>NUCLEOTIDE SEQUENCE [LARGE SCALE GENOMIC DNA]</scope>
    <source>
        <strain evidence="2 3">BC1</strain>
    </source>
</reference>
<dbReference type="InterPro" id="IPR017946">
    <property type="entry name" value="PLC-like_Pdiesterase_TIM-brl"/>
</dbReference>
<evidence type="ECO:0000313" key="3">
    <source>
        <dbReference type="Proteomes" id="UP000013523"/>
    </source>
</evidence>
<dbReference type="GO" id="GO:0008081">
    <property type="term" value="F:phosphoric diester hydrolase activity"/>
    <property type="evidence" value="ECO:0007669"/>
    <property type="project" value="InterPro"/>
</dbReference>
<dbReference type="Proteomes" id="UP000013523">
    <property type="component" value="Chromosome"/>
</dbReference>
<keyword evidence="3" id="KW-1185">Reference proteome</keyword>
<dbReference type="PANTHER" id="PTHR46211">
    <property type="entry name" value="GLYCEROPHOSPHORYL DIESTER PHOSPHODIESTERASE"/>
    <property type="match status" value="1"/>
</dbReference>
<dbReference type="Pfam" id="PF03009">
    <property type="entry name" value="GDPD"/>
    <property type="match status" value="1"/>
</dbReference>
<dbReference type="HOGENOM" id="CLU_030006_3_6_9"/>
<dbReference type="PANTHER" id="PTHR46211:SF14">
    <property type="entry name" value="GLYCEROPHOSPHODIESTER PHOSPHODIESTERASE"/>
    <property type="match status" value="1"/>
</dbReference>
<feature type="domain" description="GP-PDE" evidence="1">
    <location>
        <begin position="1"/>
        <end position="219"/>
    </location>
</feature>
<name>R4K817_CLOPA</name>
<dbReference type="PATRIC" id="fig|86416.3.peg.4626"/>
<dbReference type="RefSeq" id="WP_015617596.1">
    <property type="nucleotide sequence ID" value="NC_021182.1"/>
</dbReference>
<dbReference type="CDD" id="cd08556">
    <property type="entry name" value="GDPD"/>
    <property type="match status" value="1"/>
</dbReference>
<proteinExistence type="predicted"/>
<organism evidence="2 3">
    <name type="scientific">Clostridium pasteurianum BC1</name>
    <dbReference type="NCBI Taxonomy" id="86416"/>
    <lineage>
        <taxon>Bacteria</taxon>
        <taxon>Bacillati</taxon>
        <taxon>Bacillota</taxon>
        <taxon>Clostridia</taxon>
        <taxon>Eubacteriales</taxon>
        <taxon>Clostridiaceae</taxon>
        <taxon>Clostridium</taxon>
    </lineage>
</organism>
<dbReference type="Gene3D" id="3.20.20.190">
    <property type="entry name" value="Phosphatidylinositol (PI) phosphodiesterase"/>
    <property type="match status" value="2"/>
</dbReference>
<dbReference type="STRING" id="86416.Clopa_4636"/>
<sequence>MINENKINITAHAGCMGTEMDSIEAVEEGIKYGADIIEIDLNIDSNGNLVLCHDKPKEFEKYLRLEEVLEIIKREEAVLLNIDVKDAKVLDKLNSIILDFSAENKVFFTGLDYKCIIDNKKILEGTNYFINLGIPKLNITRLRDKEYLVGLLDELESLNIMGININYRFVTSELINACKERKMMSSVWTVDDNENMKRMIALEVNSITTKRVDVLKNLISEIKDDRG</sequence>
<dbReference type="GO" id="GO:0006629">
    <property type="term" value="P:lipid metabolic process"/>
    <property type="evidence" value="ECO:0007669"/>
    <property type="project" value="InterPro"/>
</dbReference>